<evidence type="ECO:0000313" key="1">
    <source>
        <dbReference type="EMBL" id="PIL25387.1"/>
    </source>
</evidence>
<keyword evidence="2" id="KW-1185">Reference proteome</keyword>
<dbReference type="AlphaFoldDB" id="A0A2G8RV48"/>
<accession>A0A2G8RV48</accession>
<name>A0A2G8RV48_9APHY</name>
<gene>
    <name evidence="1" type="ORF">GSI_13277</name>
</gene>
<comment type="caution">
    <text evidence="1">The sequence shown here is derived from an EMBL/GenBank/DDBJ whole genome shotgun (WGS) entry which is preliminary data.</text>
</comment>
<dbReference type="Proteomes" id="UP000230002">
    <property type="component" value="Unassembled WGS sequence"/>
</dbReference>
<organism evidence="1 2">
    <name type="scientific">Ganoderma sinense ZZ0214-1</name>
    <dbReference type="NCBI Taxonomy" id="1077348"/>
    <lineage>
        <taxon>Eukaryota</taxon>
        <taxon>Fungi</taxon>
        <taxon>Dikarya</taxon>
        <taxon>Basidiomycota</taxon>
        <taxon>Agaricomycotina</taxon>
        <taxon>Agaricomycetes</taxon>
        <taxon>Polyporales</taxon>
        <taxon>Polyporaceae</taxon>
        <taxon>Ganoderma</taxon>
    </lineage>
</organism>
<protein>
    <recommendedName>
        <fullName evidence="3">F-box domain-containing protein</fullName>
    </recommendedName>
</protein>
<sequence length="460" mass="51269">MLTDDPGVTDAIASLHCIRSLSIESSYTAACSLISKIGSPLRKLDLSCFQCGSDVEYSWYPAAFRGSFSRLARTLQELSFSSLFVDLDIIQRLHLQEFDRPAPPLSSWQQYPAVRSLSVKFFTGRLLLEPLQHLFPALDRTLSVGIPNMTDSPEDTFLDARAINLRVQDVNNSGDGSRPARGWTKLDRVDCGPAVLYILALRCPIRFAVINGIYRMHGPELERDWLSVSLRENPVPRLSLGLRLENELAGLRGVFGPEMGATLTHLTLALNTNNRITYWPDPPPEISYGWRELLDKVLSSLAPLRKLTHLRLALHSESTDDAASDTFEPLTPEQELQRAVHPSLFDFDGTAGALARLLSASLRFLSLTTSGRFLRLHPDTYAGDLITPHLPYGKDWAVSRAWSVSFAGHNVDADGVQNGPPSEPILVELRDEEAEKIMRREELILPDGSYEKPWLTPDAD</sequence>
<dbReference type="EMBL" id="AYKW01000056">
    <property type="protein sequence ID" value="PIL25387.1"/>
    <property type="molecule type" value="Genomic_DNA"/>
</dbReference>
<reference evidence="1 2" key="1">
    <citation type="journal article" date="2015" name="Sci. Rep.">
        <title>Chromosome-level genome map provides insights into diverse defense mechanisms in the medicinal fungus Ganoderma sinense.</title>
        <authorList>
            <person name="Zhu Y."/>
            <person name="Xu J."/>
            <person name="Sun C."/>
            <person name="Zhou S."/>
            <person name="Xu H."/>
            <person name="Nelson D.R."/>
            <person name="Qian J."/>
            <person name="Song J."/>
            <person name="Luo H."/>
            <person name="Xiang L."/>
            <person name="Li Y."/>
            <person name="Xu Z."/>
            <person name="Ji A."/>
            <person name="Wang L."/>
            <person name="Lu S."/>
            <person name="Hayward A."/>
            <person name="Sun W."/>
            <person name="Li X."/>
            <person name="Schwartz D.C."/>
            <person name="Wang Y."/>
            <person name="Chen S."/>
        </authorList>
    </citation>
    <scope>NUCLEOTIDE SEQUENCE [LARGE SCALE GENOMIC DNA]</scope>
    <source>
        <strain evidence="1 2">ZZ0214-1</strain>
    </source>
</reference>
<dbReference type="OrthoDB" id="2757774at2759"/>
<evidence type="ECO:0000313" key="2">
    <source>
        <dbReference type="Proteomes" id="UP000230002"/>
    </source>
</evidence>
<proteinExistence type="predicted"/>
<evidence type="ECO:0008006" key="3">
    <source>
        <dbReference type="Google" id="ProtNLM"/>
    </source>
</evidence>